<dbReference type="HOGENOM" id="CLU_3167224_0_0_9"/>
<evidence type="ECO:0000313" key="1">
    <source>
        <dbReference type="EMBL" id="EHL05031.1"/>
    </source>
</evidence>
<evidence type="ECO:0000313" key="2">
    <source>
        <dbReference type="Proteomes" id="UP000004416"/>
    </source>
</evidence>
<name>G9XTN0_DESHA</name>
<reference evidence="1 2" key="1">
    <citation type="submission" date="2011-08" db="EMBL/GenBank/DDBJ databases">
        <authorList>
            <person name="Weinstock G."/>
            <person name="Sodergren E."/>
            <person name="Clifton S."/>
            <person name="Fulton L."/>
            <person name="Fulton B."/>
            <person name="Courtney L."/>
            <person name="Fronick C."/>
            <person name="Harrison M."/>
            <person name="Strong C."/>
            <person name="Farmer C."/>
            <person name="Delahaunty K."/>
            <person name="Markovic C."/>
            <person name="Hall O."/>
            <person name="Minx P."/>
            <person name="Tomlinson C."/>
            <person name="Mitreva M."/>
            <person name="Hou S."/>
            <person name="Chen J."/>
            <person name="Wollam A."/>
            <person name="Pepin K.H."/>
            <person name="Johnson M."/>
            <person name="Bhonagiri V."/>
            <person name="Zhang X."/>
            <person name="Suruliraj S."/>
            <person name="Warren W."/>
            <person name="Chinwalla A."/>
            <person name="Mardis E.R."/>
            <person name="Wilson R.K."/>
        </authorList>
    </citation>
    <scope>NUCLEOTIDE SEQUENCE [LARGE SCALE GENOMIC DNA]</scope>
    <source>
        <strain evidence="1 2">DP7</strain>
    </source>
</reference>
<accession>G9XTN0</accession>
<comment type="caution">
    <text evidence="1">The sequence shown here is derived from an EMBL/GenBank/DDBJ whole genome shotgun (WGS) entry which is preliminary data.</text>
</comment>
<organism evidence="1 2">
    <name type="scientific">Desulfitobacterium hafniense DP7</name>
    <dbReference type="NCBI Taxonomy" id="537010"/>
    <lineage>
        <taxon>Bacteria</taxon>
        <taxon>Bacillati</taxon>
        <taxon>Bacillota</taxon>
        <taxon>Clostridia</taxon>
        <taxon>Eubacteriales</taxon>
        <taxon>Desulfitobacteriaceae</taxon>
        <taxon>Desulfitobacterium</taxon>
    </lineage>
</organism>
<dbReference type="AlphaFoldDB" id="G9XTN0"/>
<protein>
    <submittedName>
        <fullName evidence="1">Uncharacterized protein</fullName>
    </submittedName>
</protein>
<dbReference type="EMBL" id="AFZX01000109">
    <property type="protein sequence ID" value="EHL05031.1"/>
    <property type="molecule type" value="Genomic_DNA"/>
</dbReference>
<sequence>MHLCWRKVCKVVIFSESAGKNPWPGWYTTWIKGLLFYHLIVPLFYIP</sequence>
<gene>
    <name evidence="1" type="ORF">HMPREF0322_04337</name>
</gene>
<proteinExistence type="predicted"/>
<dbReference type="Proteomes" id="UP000004416">
    <property type="component" value="Unassembled WGS sequence"/>
</dbReference>